<sequence>MESTTNFPAFQGVVLPLLSQRASAPAYTFKYYVEIFSSETKEWRASYISFPKKLAFHSANPSIGFAHKGMLFWVGRDRGRAFLIGFDPFNTKKNDGTIDKKCFIEFDQPAIEGLGDVSEIECLGVCQGCLRMFNFELRTGTILVWDFKLVEPADQMVNGGNCLILKHGVPMDPEILLSNTVIFSHNELDMHWTKVCALDPNNEDI</sequence>
<keyword evidence="2" id="KW-1185">Reference proteome</keyword>
<dbReference type="AlphaFoldDB" id="A0A314ZAE2"/>
<accession>A0A314ZAE2</accession>
<dbReference type="EMBL" id="PJQY01000100">
    <property type="protein sequence ID" value="PQQ18652.1"/>
    <property type="molecule type" value="Genomic_DNA"/>
</dbReference>
<evidence type="ECO:0000313" key="2">
    <source>
        <dbReference type="Proteomes" id="UP000250321"/>
    </source>
</evidence>
<name>A0A314ZAE2_PRUYE</name>
<comment type="caution">
    <text evidence="1">The sequence shown here is derived from an EMBL/GenBank/DDBJ whole genome shotgun (WGS) entry which is preliminary data.</text>
</comment>
<gene>
    <name evidence="1" type="ORF">Pyn_28268</name>
</gene>
<proteinExistence type="predicted"/>
<evidence type="ECO:0008006" key="3">
    <source>
        <dbReference type="Google" id="ProtNLM"/>
    </source>
</evidence>
<dbReference type="Proteomes" id="UP000250321">
    <property type="component" value="Unassembled WGS sequence"/>
</dbReference>
<evidence type="ECO:0000313" key="1">
    <source>
        <dbReference type="EMBL" id="PQQ18652.1"/>
    </source>
</evidence>
<organism evidence="1 2">
    <name type="scientific">Prunus yedoensis var. nudiflora</name>
    <dbReference type="NCBI Taxonomy" id="2094558"/>
    <lineage>
        <taxon>Eukaryota</taxon>
        <taxon>Viridiplantae</taxon>
        <taxon>Streptophyta</taxon>
        <taxon>Embryophyta</taxon>
        <taxon>Tracheophyta</taxon>
        <taxon>Spermatophyta</taxon>
        <taxon>Magnoliopsida</taxon>
        <taxon>eudicotyledons</taxon>
        <taxon>Gunneridae</taxon>
        <taxon>Pentapetalae</taxon>
        <taxon>rosids</taxon>
        <taxon>fabids</taxon>
        <taxon>Rosales</taxon>
        <taxon>Rosaceae</taxon>
        <taxon>Amygdaloideae</taxon>
        <taxon>Amygdaleae</taxon>
        <taxon>Prunus</taxon>
    </lineage>
</organism>
<reference evidence="1 2" key="1">
    <citation type="submission" date="2018-02" db="EMBL/GenBank/DDBJ databases">
        <title>Draft genome of wild Prunus yedoensis var. nudiflora.</title>
        <authorList>
            <person name="Baek S."/>
            <person name="Kim J.-H."/>
            <person name="Choi K."/>
            <person name="Kim G.-B."/>
            <person name="Cho A."/>
            <person name="Jang H."/>
            <person name="Shin C.-H."/>
            <person name="Yu H.-J."/>
            <person name="Mun J.-H."/>
        </authorList>
    </citation>
    <scope>NUCLEOTIDE SEQUENCE [LARGE SCALE GENOMIC DNA]</scope>
    <source>
        <strain evidence="2">cv. Jeju island</strain>
        <tissue evidence="1">Leaf</tissue>
    </source>
</reference>
<protein>
    <recommendedName>
        <fullName evidence="3">F-box protein</fullName>
    </recommendedName>
</protein>